<dbReference type="EMBL" id="RCHT01000012">
    <property type="protein sequence ID" value="RLL10874.1"/>
    <property type="molecule type" value="Genomic_DNA"/>
</dbReference>
<dbReference type="GO" id="GO:0046952">
    <property type="term" value="P:ketone body catabolic process"/>
    <property type="evidence" value="ECO:0007669"/>
    <property type="project" value="InterPro"/>
</dbReference>
<dbReference type="InterPro" id="IPR014388">
    <property type="entry name" value="3-oxoacid_CoA-transferase"/>
</dbReference>
<evidence type="ECO:0000256" key="4">
    <source>
        <dbReference type="PIRSR" id="PIRSR000858-1"/>
    </source>
</evidence>
<gene>
    <name evidence="5" type="ORF">D4A47_08245</name>
</gene>
<keyword evidence="2 3" id="KW-0808">Transferase</keyword>
<name>A0A498CNV7_9FIRM</name>
<feature type="active site" description="5-glutamyl coenzyme A thioester intermediate" evidence="4">
    <location>
        <position position="334"/>
    </location>
</feature>
<dbReference type="Proteomes" id="UP000276301">
    <property type="component" value="Unassembled WGS sequence"/>
</dbReference>
<evidence type="ECO:0000256" key="3">
    <source>
        <dbReference type="PIRNR" id="PIRNR000858"/>
    </source>
</evidence>
<sequence>MFQIMTPQEAAALVRDGDTIGINAFLSLANPSRLQDALAARYAESGHPNGLTLYCASGFGGWDERLCADPYIAAGAVKSIVAGHFMSMPAALRMISENKIEGYNMPLGVMAQMQRAAAGRQPGVYTRVGLNLFVDPRLEGPGLNERSKETWVKLVEVDGEELLFYRAPKFDVAFIRGTAADPNGNITFDKECVTADALSLAQATKANGGRVIVQVESLSPVFTRPRNVIVPGVLVDAVVVCPDQHQIIQTDYNPSLSGDIHVPPTHMDYWMGRLRLSGKRGEQAANLSHEIIGARAAKELRAGDVVNIGIGIPETVGPAAARRGLLGSLTLTVESGGIGGLPAPGLAFGATIGADVITDTSQQFDFYDGGGLDICFMGGFEVGSDGSVNAHRLPGRPAGIGGFANITQSTGRIVFCVNFTAGGLEVAVEDGKLRILREGRVRKFVKAVQSVSFSALNARRSGQRVLYITERCVFRLGERGLEICEIAPGVDLRRDILDLLDFDAAVATDLKTMEIAL</sequence>
<dbReference type="SUPFAM" id="SSF100950">
    <property type="entry name" value="NagB/RpiA/CoA transferase-like"/>
    <property type="match status" value="2"/>
</dbReference>
<dbReference type="Gene3D" id="3.40.1080.10">
    <property type="entry name" value="Glutaconate Coenzyme A-transferase"/>
    <property type="match status" value="2"/>
</dbReference>
<dbReference type="RefSeq" id="WP_121586929.1">
    <property type="nucleotide sequence ID" value="NZ_RCHT01000012.1"/>
</dbReference>
<dbReference type="InterPro" id="IPR004165">
    <property type="entry name" value="CoA_trans_fam_I"/>
</dbReference>
<evidence type="ECO:0000256" key="2">
    <source>
        <dbReference type="ARBA" id="ARBA00022679"/>
    </source>
</evidence>
<dbReference type="InterPro" id="IPR037171">
    <property type="entry name" value="NagB/RpiA_transferase-like"/>
</dbReference>
<organism evidence="5 6">
    <name type="scientific">Anaerotruncus massiliensis</name>
    <name type="common">ex Liu et al. 2021</name>
    <dbReference type="NCBI Taxonomy" id="2321404"/>
    <lineage>
        <taxon>Bacteria</taxon>
        <taxon>Bacillati</taxon>
        <taxon>Bacillota</taxon>
        <taxon>Clostridia</taxon>
        <taxon>Eubacteriales</taxon>
        <taxon>Oscillospiraceae</taxon>
        <taxon>Anaerotruncus</taxon>
    </lineage>
</organism>
<evidence type="ECO:0000256" key="1">
    <source>
        <dbReference type="ARBA" id="ARBA00007154"/>
    </source>
</evidence>
<dbReference type="PANTHER" id="PTHR43293:SF1">
    <property type="entry name" value="ACETATE COA-TRANSFERASE YDIF"/>
    <property type="match status" value="1"/>
</dbReference>
<dbReference type="AlphaFoldDB" id="A0A498CNV7"/>
<dbReference type="Pfam" id="PF01144">
    <property type="entry name" value="CoA_trans"/>
    <property type="match status" value="2"/>
</dbReference>
<comment type="caution">
    <text evidence="5">The sequence shown here is derived from an EMBL/GenBank/DDBJ whole genome shotgun (WGS) entry which is preliminary data.</text>
</comment>
<evidence type="ECO:0000313" key="6">
    <source>
        <dbReference type="Proteomes" id="UP000276301"/>
    </source>
</evidence>
<dbReference type="GO" id="GO:0008410">
    <property type="term" value="F:CoA-transferase activity"/>
    <property type="evidence" value="ECO:0007669"/>
    <property type="project" value="InterPro"/>
</dbReference>
<dbReference type="PIRSF" id="PIRSF000858">
    <property type="entry name" value="SCOT-t"/>
    <property type="match status" value="1"/>
</dbReference>
<keyword evidence="6" id="KW-1185">Reference proteome</keyword>
<comment type="similarity">
    <text evidence="1 3">Belongs to the 3-oxoacid CoA-transferase family.</text>
</comment>
<proteinExistence type="inferred from homology"/>
<dbReference type="PANTHER" id="PTHR43293">
    <property type="entry name" value="ACETATE COA-TRANSFERASE YDIF"/>
    <property type="match status" value="1"/>
</dbReference>
<dbReference type="SMART" id="SM00882">
    <property type="entry name" value="CoA_trans"/>
    <property type="match status" value="1"/>
</dbReference>
<protein>
    <submittedName>
        <fullName evidence="5">Propionate CoA-transferase</fullName>
    </submittedName>
</protein>
<reference evidence="5 6" key="1">
    <citation type="submission" date="2018-10" db="EMBL/GenBank/DDBJ databases">
        <title>Anaerotruncus faecis sp. nov., isolated from human feces.</title>
        <authorList>
            <person name="Wang Y.-J."/>
        </authorList>
    </citation>
    <scope>NUCLEOTIDE SEQUENCE [LARGE SCALE GENOMIC DNA]</scope>
    <source>
        <strain evidence="5 6">22A2-44</strain>
    </source>
</reference>
<evidence type="ECO:0000313" key="5">
    <source>
        <dbReference type="EMBL" id="RLL10874.1"/>
    </source>
</evidence>
<accession>A0A498CNV7</accession>